<dbReference type="Gene3D" id="3.60.21.10">
    <property type="match status" value="1"/>
</dbReference>
<dbReference type="Pfam" id="PF02872">
    <property type="entry name" value="5_nucleotid_C"/>
    <property type="match status" value="1"/>
</dbReference>
<dbReference type="InterPro" id="IPR036907">
    <property type="entry name" value="5'-Nucleotdase_C_sf"/>
</dbReference>
<dbReference type="RefSeq" id="XP_022244035.1">
    <property type="nucleotide sequence ID" value="XM_022388327.1"/>
</dbReference>
<dbReference type="Pfam" id="PF00149">
    <property type="entry name" value="Metallophos"/>
    <property type="match status" value="1"/>
</dbReference>
<proteinExistence type="inferred from homology"/>
<comment type="similarity">
    <text evidence="1 3">Belongs to the 5'-nucleotidase family.</text>
</comment>
<reference evidence="7" key="1">
    <citation type="submission" date="2025-08" db="UniProtKB">
        <authorList>
            <consortium name="RefSeq"/>
        </authorList>
    </citation>
    <scope>IDENTIFICATION</scope>
    <source>
        <tissue evidence="7">Muscle</tissue>
    </source>
</reference>
<feature type="domain" description="5'-Nucleotidase C-terminal" evidence="5">
    <location>
        <begin position="283"/>
        <end position="441"/>
    </location>
</feature>
<evidence type="ECO:0000313" key="6">
    <source>
        <dbReference type="Proteomes" id="UP000694941"/>
    </source>
</evidence>
<gene>
    <name evidence="7" type="primary">LOC106461380</name>
</gene>
<protein>
    <submittedName>
        <fullName evidence="7">Uncharacterized protein LOC106461380</fullName>
    </submittedName>
</protein>
<dbReference type="InterPro" id="IPR029052">
    <property type="entry name" value="Metallo-depent_PP-like"/>
</dbReference>
<dbReference type="CDD" id="cd07406">
    <property type="entry name" value="MPP_CG11883_N"/>
    <property type="match status" value="1"/>
</dbReference>
<dbReference type="SUPFAM" id="SSF55816">
    <property type="entry name" value="5'-nucleotidase (syn. UDP-sugar hydrolase), C-terminal domain"/>
    <property type="match status" value="1"/>
</dbReference>
<dbReference type="InterPro" id="IPR006179">
    <property type="entry name" value="5_nucleotidase/apyrase"/>
</dbReference>
<dbReference type="InterPro" id="IPR041821">
    <property type="entry name" value="CG11883_N"/>
</dbReference>
<dbReference type="GeneID" id="106461380"/>
<evidence type="ECO:0000256" key="3">
    <source>
        <dbReference type="RuleBase" id="RU362119"/>
    </source>
</evidence>
<evidence type="ECO:0000256" key="2">
    <source>
        <dbReference type="ARBA" id="ARBA00022729"/>
    </source>
</evidence>
<keyword evidence="2" id="KW-0732">Signal</keyword>
<feature type="domain" description="Calcineurin-like phosphoesterase" evidence="4">
    <location>
        <begin position="9"/>
        <end position="214"/>
    </location>
</feature>
<dbReference type="InterPro" id="IPR008334">
    <property type="entry name" value="5'-Nucleotdase_C"/>
</dbReference>
<accession>A0ABM1SK79</accession>
<organism evidence="6 7">
    <name type="scientific">Limulus polyphemus</name>
    <name type="common">Atlantic horseshoe crab</name>
    <dbReference type="NCBI Taxonomy" id="6850"/>
    <lineage>
        <taxon>Eukaryota</taxon>
        <taxon>Metazoa</taxon>
        <taxon>Ecdysozoa</taxon>
        <taxon>Arthropoda</taxon>
        <taxon>Chelicerata</taxon>
        <taxon>Merostomata</taxon>
        <taxon>Xiphosura</taxon>
        <taxon>Limulidae</taxon>
        <taxon>Limulus</taxon>
    </lineage>
</organism>
<evidence type="ECO:0000313" key="7">
    <source>
        <dbReference type="RefSeq" id="XP_022244035.1"/>
    </source>
</evidence>
<evidence type="ECO:0000259" key="5">
    <source>
        <dbReference type="Pfam" id="PF02872"/>
    </source>
</evidence>
<evidence type="ECO:0000259" key="4">
    <source>
        <dbReference type="Pfam" id="PF00149"/>
    </source>
</evidence>
<keyword evidence="3" id="KW-0378">Hydrolase</keyword>
<dbReference type="Proteomes" id="UP000694941">
    <property type="component" value="Unplaced"/>
</dbReference>
<dbReference type="SUPFAM" id="SSF56300">
    <property type="entry name" value="Metallo-dependent phosphatases"/>
    <property type="match status" value="1"/>
</dbReference>
<sequence>MPAEEAVVTILHFNDCYNVEPQPQEPVAGAARFCQALKSFSDLDPIVLFSGDIFAPSIMSTFTKGEQMIPSLNAFGVRCAVFGNHDFDFGVDNLCDFVKQTTFPWLISNVIDNDTNQPLADGQTTFTIQHGGKKFGLIGLVEEEWLATLATIDPDDVTYIDFVTEGRKLARQLKDKEEVDYIIALTHMRWPNDCRLAENVDEIDLILGGHDHDYEVKKVNGKYVIKSGTDFREFSKITLMFNHSIVDLSIERIEVSSKFGEDPDLKKALEKYNEVVEGKMDTVLGHFSVDLDGRFSSIRTKETNLGNFLCDIMLSSTHSDLALLNSGTLRSDRIHPAGDFIMRDLVTILPMLDPLVVLNATGEQIWKALENSVSQYPKLEGRFPQVAGVSFAFDPSKPPGSRIDPKYIKIGDEFMEYDQKYKLVTKSYLAQGRDGYDVLKECEVLVSMFSHCNKRWGQFIPHLKDNDVERLLHKRPSTENGDGIQNCNLPGIFQQVNLETHYDLLCFFYRHSIVKMYEDSNLQIHRAPLRRGASLDAAGKRNLFVAMRQPSLDDIEHEQCKLEPKEDGRISVLTDEVKMRLDQEREDQMCRIMDEVIEEESSSGSFDKN</sequence>
<keyword evidence="6" id="KW-1185">Reference proteome</keyword>
<dbReference type="PRINTS" id="PR01607">
    <property type="entry name" value="APYRASEFAMLY"/>
</dbReference>
<keyword evidence="3" id="KW-0547">Nucleotide-binding</keyword>
<evidence type="ECO:0000256" key="1">
    <source>
        <dbReference type="ARBA" id="ARBA00006654"/>
    </source>
</evidence>
<dbReference type="InterPro" id="IPR004843">
    <property type="entry name" value="Calcineurin-like_PHP"/>
</dbReference>
<dbReference type="PANTHER" id="PTHR11575">
    <property type="entry name" value="5'-NUCLEOTIDASE-RELATED"/>
    <property type="match status" value="1"/>
</dbReference>
<name>A0ABM1SK79_LIMPO</name>
<dbReference type="PANTHER" id="PTHR11575:SF48">
    <property type="entry name" value="5'-NUCLEOTIDASE"/>
    <property type="match status" value="1"/>
</dbReference>
<dbReference type="Gene3D" id="3.90.780.10">
    <property type="entry name" value="5'-Nucleotidase, C-terminal domain"/>
    <property type="match status" value="1"/>
</dbReference>